<evidence type="ECO:0000313" key="1">
    <source>
        <dbReference type="EMBL" id="EPI49070.1"/>
    </source>
</evidence>
<gene>
    <name evidence="1" type="ORF">HMPREF1581_00366</name>
</gene>
<comment type="caution">
    <text evidence="1">The sequence shown here is derived from an EMBL/GenBank/DDBJ whole genome shotgun (WGS) entry which is preliminary data.</text>
</comment>
<accession>S4GTX1</accession>
<evidence type="ECO:0000313" key="2">
    <source>
        <dbReference type="Proteomes" id="UP000014521"/>
    </source>
</evidence>
<sequence>MLHKTHCISHIAIKASTKQRNRKTPIIKNHEKQKINSKYKKLIVTYLPDFISITNSS</sequence>
<dbReference type="Proteomes" id="UP000014521">
    <property type="component" value="Unassembled WGS sequence"/>
</dbReference>
<organism evidence="1 2">
    <name type="scientific">Gardnerella vaginalis JCP8108</name>
    <dbReference type="NCBI Taxonomy" id="1261066"/>
    <lineage>
        <taxon>Bacteria</taxon>
        <taxon>Bacillati</taxon>
        <taxon>Actinomycetota</taxon>
        <taxon>Actinomycetes</taxon>
        <taxon>Bifidobacteriales</taxon>
        <taxon>Bifidobacteriaceae</taxon>
        <taxon>Gardnerella</taxon>
    </lineage>
</organism>
<protein>
    <submittedName>
        <fullName evidence="1">Uncharacterized protein</fullName>
    </submittedName>
</protein>
<dbReference type="HOGENOM" id="CLU_2990219_0_0_11"/>
<dbReference type="EMBL" id="ATJJ01000013">
    <property type="protein sequence ID" value="EPI49070.1"/>
    <property type="molecule type" value="Genomic_DNA"/>
</dbReference>
<name>S4GTX1_GARVA</name>
<reference evidence="1 2" key="1">
    <citation type="submission" date="2013-06" db="EMBL/GenBank/DDBJ databases">
        <authorList>
            <person name="Weinstock G."/>
            <person name="Sodergren E."/>
            <person name="Lobos E.A."/>
            <person name="Fulton L."/>
            <person name="Fulton R."/>
            <person name="Courtney L."/>
            <person name="Fronick C."/>
            <person name="O'Laughlin M."/>
            <person name="Godfrey J."/>
            <person name="Wilson R.M."/>
            <person name="Miner T."/>
            <person name="Farmer C."/>
            <person name="Delehaunty K."/>
            <person name="Cordes M."/>
            <person name="Minx P."/>
            <person name="Tomlinson C."/>
            <person name="Chen J."/>
            <person name="Wollam A."/>
            <person name="Pepin K.H."/>
            <person name="Bhonagiri V."/>
            <person name="Zhang X."/>
            <person name="Warren W."/>
            <person name="Mitreva M."/>
            <person name="Mardis E.R."/>
            <person name="Wilson R.K."/>
        </authorList>
    </citation>
    <scope>NUCLEOTIDE SEQUENCE [LARGE SCALE GENOMIC DNA]</scope>
    <source>
        <strain evidence="1 2">JCP8108</strain>
    </source>
</reference>
<dbReference type="AlphaFoldDB" id="S4GTX1"/>
<proteinExistence type="predicted"/>